<protein>
    <submittedName>
        <fullName evidence="1">Uncharacterized protein</fullName>
    </submittedName>
</protein>
<dbReference type="RefSeq" id="WP_163424732.1">
    <property type="nucleotide sequence ID" value="NZ_CP056159.1"/>
</dbReference>
<dbReference type="Proteomes" id="UP000512115">
    <property type="component" value="Chromosome"/>
</dbReference>
<gene>
    <name evidence="1" type="ORF">HV284_09370</name>
</gene>
<accession>A0A7H9K5W4</accession>
<organism evidence="1 2">
    <name type="scientific">Escherichia marmotae</name>
    <dbReference type="NCBI Taxonomy" id="1499973"/>
    <lineage>
        <taxon>Bacteria</taxon>
        <taxon>Pseudomonadati</taxon>
        <taxon>Pseudomonadota</taxon>
        <taxon>Gammaproteobacteria</taxon>
        <taxon>Enterobacterales</taxon>
        <taxon>Enterobacteriaceae</taxon>
        <taxon>Escherichia</taxon>
    </lineage>
</organism>
<evidence type="ECO:0000313" key="1">
    <source>
        <dbReference type="EMBL" id="QLV01280.1"/>
    </source>
</evidence>
<name>A0A7H9K5W4_9ESCH</name>
<dbReference type="EMBL" id="CP056159">
    <property type="protein sequence ID" value="QLV01280.1"/>
    <property type="molecule type" value="Genomic_DNA"/>
</dbReference>
<dbReference type="AlphaFoldDB" id="A0A7H9K5W4"/>
<sequence length="532" mass="62541">MSVAIKTMTPVSYSIKVDAIKKRLSYFSDVSFLRNFYEHFQKVRDVEVGIVSNFPWCCYLAMKWKFCMKEKKPAKEMSKNDFVDIINLIYNLQLEASNLIVDDKVMLSLRRMVINQLLYQSTDKFNANSLTRQYIWYCLNDESYYKDKFLECTGLHLENYYKMACYFTAISCINPDIESEVIPFKHLIINLVPIFGPEQVKRFLELTCLKIDGVRDFIAPYKLDKNITAEYYEDTPFLSKPMFLDGDGVVILCKRIMKSGFVNLVPELFKQVYKESYKEKFGKTMELYISRFLDKYNYNFKTEREVKRIYSDNAIKNCKSVDFVISEGDSIVYIDSKAIEPAKFVKTSNNAQLLKERLNKSFIKGIYQGQECAFNLNKIEMRKPSSKDSMLIVVHRDHHISNAMVVQDFINPDLSTELSEKYHSIPIDLKRIYYITIDEFELLLMMCKQKELSINEFIDMCVEKDSFPHTQKSNLSMHIYEFAPEGIDDDQLIVKGRDLLIDDVIEKMKESASKWSGKVDMYLKIKDYIFNW</sequence>
<proteinExistence type="predicted"/>
<reference evidence="1 2" key="1">
    <citation type="submission" date="2020-06" db="EMBL/GenBank/DDBJ databases">
        <title>REHAB project genomes.</title>
        <authorList>
            <person name="Shaw L.P."/>
        </authorList>
    </citation>
    <scope>NUCLEOTIDE SEQUENCE [LARGE SCALE GENOMIC DNA]</scope>
    <source>
        <strain evidence="1 2">RHBSTW-00814</strain>
    </source>
</reference>
<evidence type="ECO:0000313" key="2">
    <source>
        <dbReference type="Proteomes" id="UP000512115"/>
    </source>
</evidence>